<sequence length="194" mass="20589">MNRAMVRHGDPTTTGGFVIALTSTMFDDGKRRHVCTWGDAGHQVALIGGVAYCEACRSVGSIAKSGDPRRNQVMSETAADGDIVLCNCALPPRIVEKLAGESWCDDMAESMGTVVSSRAGGGVASVVIVAYDEQVRAVGQGAFEGYPYVIETADGRTHAGSIDASCHLPRMYTDSSDDYTVHWGDEALVRQNGI</sequence>
<accession>A0A1H1AVE3</accession>
<dbReference type="RefSeq" id="WP_253189629.1">
    <property type="nucleotide sequence ID" value="NZ_FNKP01000001.1"/>
</dbReference>
<proteinExistence type="predicted"/>
<evidence type="ECO:0008006" key="3">
    <source>
        <dbReference type="Google" id="ProtNLM"/>
    </source>
</evidence>
<dbReference type="CDD" id="cd14744">
    <property type="entry name" value="PAAR_CT_2"/>
    <property type="match status" value="1"/>
</dbReference>
<protein>
    <recommendedName>
        <fullName evidence="3">PAAR domain-containing protein</fullName>
    </recommendedName>
</protein>
<reference evidence="2" key="1">
    <citation type="submission" date="2016-10" db="EMBL/GenBank/DDBJ databases">
        <authorList>
            <person name="Varghese N."/>
        </authorList>
    </citation>
    <scope>NUCLEOTIDE SEQUENCE [LARGE SCALE GENOMIC DNA]</scope>
    <source>
        <strain evidence="2">GAS106B</strain>
    </source>
</reference>
<evidence type="ECO:0000313" key="2">
    <source>
        <dbReference type="Proteomes" id="UP000183487"/>
    </source>
</evidence>
<keyword evidence="2" id="KW-1185">Reference proteome</keyword>
<dbReference type="Proteomes" id="UP000183487">
    <property type="component" value="Unassembled WGS sequence"/>
</dbReference>
<gene>
    <name evidence="1" type="ORF">SAMN05443245_1373</name>
</gene>
<dbReference type="EMBL" id="FNKP01000001">
    <property type="protein sequence ID" value="SDQ43675.1"/>
    <property type="molecule type" value="Genomic_DNA"/>
</dbReference>
<name>A0A1H1AVE3_9BURK</name>
<organism evidence="1 2">
    <name type="scientific">Paraburkholderia fungorum</name>
    <dbReference type="NCBI Taxonomy" id="134537"/>
    <lineage>
        <taxon>Bacteria</taxon>
        <taxon>Pseudomonadati</taxon>
        <taxon>Pseudomonadota</taxon>
        <taxon>Betaproteobacteria</taxon>
        <taxon>Burkholderiales</taxon>
        <taxon>Burkholderiaceae</taxon>
        <taxon>Paraburkholderia</taxon>
    </lineage>
</organism>
<evidence type="ECO:0000313" key="1">
    <source>
        <dbReference type="EMBL" id="SDQ43675.1"/>
    </source>
</evidence>
<dbReference type="AlphaFoldDB" id="A0A1H1AVE3"/>